<feature type="transmembrane region" description="Helical" evidence="5">
    <location>
        <begin position="42"/>
        <end position="66"/>
    </location>
</feature>
<feature type="transmembrane region" description="Helical" evidence="5">
    <location>
        <begin position="12"/>
        <end position="30"/>
    </location>
</feature>
<evidence type="ECO:0000256" key="4">
    <source>
        <dbReference type="ARBA" id="ARBA00023136"/>
    </source>
</evidence>
<dbReference type="PANTHER" id="PTHR37306:SF1">
    <property type="entry name" value="COLICIN V PRODUCTION PROTEIN"/>
    <property type="match status" value="1"/>
</dbReference>
<dbReference type="AlphaFoldDB" id="A0A328UH01"/>
<dbReference type="GO" id="GO:0009403">
    <property type="term" value="P:toxin biosynthetic process"/>
    <property type="evidence" value="ECO:0007669"/>
    <property type="project" value="InterPro"/>
</dbReference>
<keyword evidence="7" id="KW-1185">Reference proteome</keyword>
<comment type="caution">
    <text evidence="6">The sequence shown here is derived from an EMBL/GenBank/DDBJ whole genome shotgun (WGS) entry which is preliminary data.</text>
</comment>
<dbReference type="EMBL" id="QLYR01000009">
    <property type="protein sequence ID" value="RAQ22734.1"/>
    <property type="molecule type" value="Genomic_DNA"/>
</dbReference>
<evidence type="ECO:0000256" key="3">
    <source>
        <dbReference type="ARBA" id="ARBA00022989"/>
    </source>
</evidence>
<evidence type="ECO:0000313" key="6">
    <source>
        <dbReference type="EMBL" id="RAQ22734.1"/>
    </source>
</evidence>
<keyword evidence="3 5" id="KW-1133">Transmembrane helix</keyword>
<comment type="subcellular location">
    <subcellularLocation>
        <location evidence="1">Membrane</location>
        <topology evidence="1">Multi-pass membrane protein</topology>
    </subcellularLocation>
</comment>
<feature type="transmembrane region" description="Helical" evidence="5">
    <location>
        <begin position="78"/>
        <end position="98"/>
    </location>
</feature>
<accession>A0A328UH01</accession>
<evidence type="ECO:0008006" key="8">
    <source>
        <dbReference type="Google" id="ProtNLM"/>
    </source>
</evidence>
<sequence>MEDKKEGSRLGTIIDVVLIAVVVLFIIVGFKRGVVRSLVEFIGSLFALVVSAMFSGWIADSICNILEKNRDFSMWEYAGIRILAVILLFAVLHIVVQLAAKALDTVFHLPVLSQVNAVLGAVCGLLQGLVLAFVLCAVLQLAGPYIEINGHALSDETLAQSYLYGTVYSNSPAAGWFEQAENWL</sequence>
<name>A0A328UH01_9FIRM</name>
<evidence type="ECO:0000256" key="5">
    <source>
        <dbReference type="SAM" id="Phobius"/>
    </source>
</evidence>
<evidence type="ECO:0000313" key="7">
    <source>
        <dbReference type="Proteomes" id="UP000249377"/>
    </source>
</evidence>
<dbReference type="Proteomes" id="UP000249377">
    <property type="component" value="Unassembled WGS sequence"/>
</dbReference>
<dbReference type="GO" id="GO:0016020">
    <property type="term" value="C:membrane"/>
    <property type="evidence" value="ECO:0007669"/>
    <property type="project" value="UniProtKB-SubCell"/>
</dbReference>
<dbReference type="Pfam" id="PF02674">
    <property type="entry name" value="Colicin_V"/>
    <property type="match status" value="1"/>
</dbReference>
<protein>
    <recommendedName>
        <fullName evidence="8">CvpA family protein</fullName>
    </recommendedName>
</protein>
<dbReference type="InterPro" id="IPR003825">
    <property type="entry name" value="Colicin-V_CvpA"/>
</dbReference>
<dbReference type="PANTHER" id="PTHR37306">
    <property type="entry name" value="COLICIN V PRODUCTION PROTEIN"/>
    <property type="match status" value="1"/>
</dbReference>
<keyword evidence="2 5" id="KW-0812">Transmembrane</keyword>
<proteinExistence type="predicted"/>
<keyword evidence="4 5" id="KW-0472">Membrane</keyword>
<evidence type="ECO:0000256" key="2">
    <source>
        <dbReference type="ARBA" id="ARBA00022692"/>
    </source>
</evidence>
<feature type="transmembrane region" description="Helical" evidence="5">
    <location>
        <begin position="118"/>
        <end position="139"/>
    </location>
</feature>
<evidence type="ECO:0000256" key="1">
    <source>
        <dbReference type="ARBA" id="ARBA00004141"/>
    </source>
</evidence>
<organism evidence="6 7">
    <name type="scientific">Hydrogeniiclostridium mannosilyticum</name>
    <dbReference type="NCBI Taxonomy" id="2764322"/>
    <lineage>
        <taxon>Bacteria</taxon>
        <taxon>Bacillati</taxon>
        <taxon>Bacillota</taxon>
        <taxon>Clostridia</taxon>
        <taxon>Eubacteriales</taxon>
        <taxon>Acutalibacteraceae</taxon>
        <taxon>Hydrogeniiclostridium</taxon>
    </lineage>
</organism>
<gene>
    <name evidence="6" type="ORF">DPQ25_11350</name>
</gene>
<reference evidence="6 7" key="1">
    <citation type="submission" date="2018-06" db="EMBL/GenBank/DDBJ databases">
        <title>Noncontiguous genome sequence of Ruminococcaceae bacterium ASD2818.</title>
        <authorList>
            <person name="Chaplin A.V."/>
            <person name="Sokolova S.R."/>
            <person name="Kochetkova T.O."/>
            <person name="Goltsov A.Y."/>
            <person name="Trofimov D.Y."/>
            <person name="Efimov B.A."/>
        </authorList>
    </citation>
    <scope>NUCLEOTIDE SEQUENCE [LARGE SCALE GENOMIC DNA]</scope>
    <source>
        <strain evidence="6 7">ASD2818</strain>
    </source>
</reference>